<keyword evidence="1" id="KW-0472">Membrane</keyword>
<feature type="transmembrane region" description="Helical" evidence="1">
    <location>
        <begin position="6"/>
        <end position="24"/>
    </location>
</feature>
<feature type="transmembrane region" description="Helical" evidence="1">
    <location>
        <begin position="56"/>
        <end position="75"/>
    </location>
</feature>
<proteinExistence type="predicted"/>
<gene>
    <name evidence="2" type="ORF">GRI38_04195</name>
</gene>
<dbReference type="AlphaFoldDB" id="A0A844ZDD3"/>
<accession>A0A844ZDD3</accession>
<protein>
    <recommendedName>
        <fullName evidence="4">PRC-barrel domain-containing protein</fullName>
    </recommendedName>
</protein>
<dbReference type="EMBL" id="WTYW01000001">
    <property type="protein sequence ID" value="MXO85223.1"/>
    <property type="molecule type" value="Genomic_DNA"/>
</dbReference>
<reference evidence="2 3" key="1">
    <citation type="submission" date="2019-12" db="EMBL/GenBank/DDBJ databases">
        <title>Genomic-based taxomic classification of the family Erythrobacteraceae.</title>
        <authorList>
            <person name="Xu L."/>
        </authorList>
    </citation>
    <scope>NUCLEOTIDE SEQUENCE [LARGE SCALE GENOMIC DNA]</scope>
    <source>
        <strain evidence="2 3">MCCC 1A09962</strain>
    </source>
</reference>
<keyword evidence="3" id="KW-1185">Reference proteome</keyword>
<keyword evidence="1" id="KW-1133">Transmembrane helix</keyword>
<dbReference type="RefSeq" id="WP_160681642.1">
    <property type="nucleotide sequence ID" value="NZ_WTYW01000001.1"/>
</dbReference>
<dbReference type="Gene3D" id="1.20.1280.290">
    <property type="match status" value="1"/>
</dbReference>
<dbReference type="Proteomes" id="UP000433104">
    <property type="component" value="Unassembled WGS sequence"/>
</dbReference>
<evidence type="ECO:0000313" key="3">
    <source>
        <dbReference type="Proteomes" id="UP000433104"/>
    </source>
</evidence>
<name>A0A844ZDD3_9SPHN</name>
<evidence type="ECO:0000256" key="1">
    <source>
        <dbReference type="SAM" id="Phobius"/>
    </source>
</evidence>
<evidence type="ECO:0008006" key="4">
    <source>
        <dbReference type="Google" id="ProtNLM"/>
    </source>
</evidence>
<keyword evidence="1" id="KW-0812">Transmembrane</keyword>
<comment type="caution">
    <text evidence="2">The sequence shown here is derived from an EMBL/GenBank/DDBJ whole genome shotgun (WGS) entry which is preliminary data.</text>
</comment>
<evidence type="ECO:0000313" key="2">
    <source>
        <dbReference type="EMBL" id="MXO85223.1"/>
    </source>
</evidence>
<dbReference type="OrthoDB" id="7619970at2"/>
<feature type="transmembrane region" description="Helical" evidence="1">
    <location>
        <begin position="31"/>
        <end position="50"/>
    </location>
</feature>
<sequence>MNGPLEWFAAIGAVIAAAMIAADIGRRATGWAFVLFSVVAIAWVIVGLTGGGMPLTIQNAILLIVNLWGVWQYLLSPKNKRKIEKMEEIEKEAEHEVETS</sequence>
<organism evidence="2 3">
    <name type="scientific">Parapontixanthobacter aurantiacus</name>
    <dbReference type="NCBI Taxonomy" id="1463599"/>
    <lineage>
        <taxon>Bacteria</taxon>
        <taxon>Pseudomonadati</taxon>
        <taxon>Pseudomonadota</taxon>
        <taxon>Alphaproteobacteria</taxon>
        <taxon>Sphingomonadales</taxon>
        <taxon>Erythrobacteraceae</taxon>
        <taxon>Parapontixanthobacter</taxon>
    </lineage>
</organism>